<feature type="region of interest" description="Disordered" evidence="5">
    <location>
        <begin position="528"/>
        <end position="551"/>
    </location>
</feature>
<keyword evidence="3" id="KW-0328">Glycosyltransferase</keyword>
<evidence type="ECO:0000313" key="8">
    <source>
        <dbReference type="EMBL" id="GAA4113024.1"/>
    </source>
</evidence>
<dbReference type="RefSeq" id="WP_344732130.1">
    <property type="nucleotide sequence ID" value="NZ_BAAAZH010000008.1"/>
</dbReference>
<protein>
    <submittedName>
        <fullName evidence="8">Glycosyltransferase</fullName>
    </submittedName>
</protein>
<dbReference type="Pfam" id="PF19320">
    <property type="entry name" value="GlfT2_domain3"/>
    <property type="match status" value="1"/>
</dbReference>
<proteinExistence type="inferred from homology"/>
<evidence type="ECO:0000256" key="2">
    <source>
        <dbReference type="ARBA" id="ARBA00006739"/>
    </source>
</evidence>
<sequence length="677" mass="76478">MSTPTGTVTRRLQRQIMPIGRDLDVLPLYIDLEEASLDADKYQVGGTQGAKELNNAAIRQSTSTGRTINPDHILDRTALRIEAGERVSFGSYFNAFPASYWRRWSIVDDVRLSVGVRGAGATVIVYKSMANGRSQRVDSTTTTGPEETVVFDLTLTPFIDGGWYWYDVVAADEDVVVTGAEWTAQVPADRAEHGTLDIAITTMNRPDFCADLLTQLGEDDELAPYLDQILVMEQGTKKVADSERFPRAEKALGERLRIIEQGNLGGSGGYARGQMESLHKGTATYTMMMDDDVVCEPEGIVRAVTFGDLAKRPTIVGGHMFSLYARATLHSFGEIVQPWRFWWMSPLDTYPEWDLAARNIRSARWLHKRVDVDFNGWFMCLIPRQVIAEIGLSLPLFIKWDDSEYGLRAKAAGYPTVTFPGAAVWHVPWTDKNDAVDWQAYFHLRNRFVAALLHSTYPRGGRLIRESLNHQIAHLVSMQYSTAEMRLLALEDVLDGPQRLHELLPTRLGDVNALRKQFSDARLESDPDVFPPVRRAKPPKRGKDLTEVPSRRSQLITAGLAPLRQLKKPRPLSREYPEVEIRAMDAKWYRLASFDSAVVSMNDGTSAALYQRDHATFLQLMKRTLELHERLRREWPELAARYRDSLAEITSPEAWQRTFAPWLPESAGEETDPKDLP</sequence>
<dbReference type="SUPFAM" id="SSF53448">
    <property type="entry name" value="Nucleotide-diphospho-sugar transferases"/>
    <property type="match status" value="1"/>
</dbReference>
<feature type="domain" description="Galactofuranosyltransferase-2 C-terminal" evidence="7">
    <location>
        <begin position="463"/>
        <end position="660"/>
    </location>
</feature>
<keyword evidence="4" id="KW-0808">Transferase</keyword>
<dbReference type="PANTHER" id="PTHR43179:SF12">
    <property type="entry name" value="GALACTOFURANOSYLTRANSFERASE GLFT2"/>
    <property type="match status" value="1"/>
</dbReference>
<accession>A0ABP7XEE7</accession>
<comment type="caution">
    <text evidence="8">The sequence shown here is derived from an EMBL/GenBank/DDBJ whole genome shotgun (WGS) entry which is preliminary data.</text>
</comment>
<evidence type="ECO:0000256" key="4">
    <source>
        <dbReference type="ARBA" id="ARBA00022679"/>
    </source>
</evidence>
<comment type="pathway">
    <text evidence="1">Cell wall biogenesis; cell wall polysaccharide biosynthesis.</text>
</comment>
<comment type="similarity">
    <text evidence="2">Belongs to the glycosyltransferase 2 family.</text>
</comment>
<name>A0ABP7XEE7_9ACTN</name>
<dbReference type="InterPro" id="IPR040492">
    <property type="entry name" value="GlfT2_N"/>
</dbReference>
<evidence type="ECO:0000256" key="3">
    <source>
        <dbReference type="ARBA" id="ARBA00022676"/>
    </source>
</evidence>
<dbReference type="EMBL" id="BAAAZH010000008">
    <property type="protein sequence ID" value="GAA4113024.1"/>
    <property type="molecule type" value="Genomic_DNA"/>
</dbReference>
<evidence type="ECO:0000256" key="1">
    <source>
        <dbReference type="ARBA" id="ARBA00004776"/>
    </source>
</evidence>
<feature type="domain" description="Galactofuranosyltransferase GlfT2 N-terminal" evidence="6">
    <location>
        <begin position="71"/>
        <end position="184"/>
    </location>
</feature>
<dbReference type="Pfam" id="PF13641">
    <property type="entry name" value="Glyco_tranf_2_3"/>
    <property type="match status" value="1"/>
</dbReference>
<gene>
    <name evidence="8" type="ORF">GCM10022215_09850</name>
</gene>
<dbReference type="Gene3D" id="3.90.550.60">
    <property type="match status" value="1"/>
</dbReference>
<organism evidence="8 9">
    <name type="scientific">Nocardioides fonticola</name>
    <dbReference type="NCBI Taxonomy" id="450363"/>
    <lineage>
        <taxon>Bacteria</taxon>
        <taxon>Bacillati</taxon>
        <taxon>Actinomycetota</taxon>
        <taxon>Actinomycetes</taxon>
        <taxon>Propionibacteriales</taxon>
        <taxon>Nocardioidaceae</taxon>
        <taxon>Nocardioides</taxon>
    </lineage>
</organism>
<dbReference type="Proteomes" id="UP001501495">
    <property type="component" value="Unassembled WGS sequence"/>
</dbReference>
<feature type="compositionally biased region" description="Basic and acidic residues" evidence="5">
    <location>
        <begin position="541"/>
        <end position="550"/>
    </location>
</feature>
<dbReference type="PANTHER" id="PTHR43179">
    <property type="entry name" value="RHAMNOSYLTRANSFERASE WBBL"/>
    <property type="match status" value="1"/>
</dbReference>
<dbReference type="InterPro" id="IPR029044">
    <property type="entry name" value="Nucleotide-diphossugar_trans"/>
</dbReference>
<evidence type="ECO:0000256" key="5">
    <source>
        <dbReference type="SAM" id="MobiDB-lite"/>
    </source>
</evidence>
<keyword evidence="9" id="KW-1185">Reference proteome</keyword>
<dbReference type="Pfam" id="PF17994">
    <property type="entry name" value="Glft2_N"/>
    <property type="match status" value="1"/>
</dbReference>
<dbReference type="InterPro" id="IPR045699">
    <property type="entry name" value="GlfT2_C"/>
</dbReference>
<evidence type="ECO:0000259" key="6">
    <source>
        <dbReference type="Pfam" id="PF17994"/>
    </source>
</evidence>
<evidence type="ECO:0000313" key="9">
    <source>
        <dbReference type="Proteomes" id="UP001501495"/>
    </source>
</evidence>
<reference evidence="9" key="1">
    <citation type="journal article" date="2019" name="Int. J. Syst. Evol. Microbiol.">
        <title>The Global Catalogue of Microorganisms (GCM) 10K type strain sequencing project: providing services to taxonomists for standard genome sequencing and annotation.</title>
        <authorList>
            <consortium name="The Broad Institute Genomics Platform"/>
            <consortium name="The Broad Institute Genome Sequencing Center for Infectious Disease"/>
            <person name="Wu L."/>
            <person name="Ma J."/>
        </authorList>
    </citation>
    <scope>NUCLEOTIDE SEQUENCE [LARGE SCALE GENOMIC DNA]</scope>
    <source>
        <strain evidence="9">JCM 16703</strain>
    </source>
</reference>
<evidence type="ECO:0000259" key="7">
    <source>
        <dbReference type="Pfam" id="PF19320"/>
    </source>
</evidence>